<accession>A0AAN6ZFK3</accession>
<dbReference type="EMBL" id="MU853405">
    <property type="protein sequence ID" value="KAK4135861.1"/>
    <property type="molecule type" value="Genomic_DNA"/>
</dbReference>
<dbReference type="Proteomes" id="UP001304895">
    <property type="component" value="Unassembled WGS sequence"/>
</dbReference>
<protein>
    <submittedName>
        <fullName evidence="1">Uncharacterized protein</fullName>
    </submittedName>
</protein>
<organism evidence="1 2">
    <name type="scientific">Trichocladium antarcticum</name>
    <dbReference type="NCBI Taxonomy" id="1450529"/>
    <lineage>
        <taxon>Eukaryota</taxon>
        <taxon>Fungi</taxon>
        <taxon>Dikarya</taxon>
        <taxon>Ascomycota</taxon>
        <taxon>Pezizomycotina</taxon>
        <taxon>Sordariomycetes</taxon>
        <taxon>Sordariomycetidae</taxon>
        <taxon>Sordariales</taxon>
        <taxon>Chaetomiaceae</taxon>
        <taxon>Trichocladium</taxon>
    </lineage>
</organism>
<evidence type="ECO:0000313" key="1">
    <source>
        <dbReference type="EMBL" id="KAK4135861.1"/>
    </source>
</evidence>
<name>A0AAN6ZFK3_9PEZI</name>
<keyword evidence="2" id="KW-1185">Reference proteome</keyword>
<sequence length="90" mass="10322">MLRRRPQPVFWPRVVNPPSPLPRCRTHHAVADALYSLCFCFPTFGYGSHGWKLELLQQGEGRFRDLILFGLKVTCNTKHALPSPQSRTSM</sequence>
<comment type="caution">
    <text evidence="1">The sequence shown here is derived from an EMBL/GenBank/DDBJ whole genome shotgun (WGS) entry which is preliminary data.</text>
</comment>
<evidence type="ECO:0000313" key="2">
    <source>
        <dbReference type="Proteomes" id="UP001304895"/>
    </source>
</evidence>
<reference evidence="1" key="1">
    <citation type="journal article" date="2023" name="Mol. Phylogenet. Evol.">
        <title>Genome-scale phylogeny and comparative genomics of the fungal order Sordariales.</title>
        <authorList>
            <person name="Hensen N."/>
            <person name="Bonometti L."/>
            <person name="Westerberg I."/>
            <person name="Brannstrom I.O."/>
            <person name="Guillou S."/>
            <person name="Cros-Aarteil S."/>
            <person name="Calhoun S."/>
            <person name="Haridas S."/>
            <person name="Kuo A."/>
            <person name="Mondo S."/>
            <person name="Pangilinan J."/>
            <person name="Riley R."/>
            <person name="LaButti K."/>
            <person name="Andreopoulos B."/>
            <person name="Lipzen A."/>
            <person name="Chen C."/>
            <person name="Yan M."/>
            <person name="Daum C."/>
            <person name="Ng V."/>
            <person name="Clum A."/>
            <person name="Steindorff A."/>
            <person name="Ohm R.A."/>
            <person name="Martin F."/>
            <person name="Silar P."/>
            <person name="Natvig D.O."/>
            <person name="Lalanne C."/>
            <person name="Gautier V."/>
            <person name="Ament-Velasquez S.L."/>
            <person name="Kruys A."/>
            <person name="Hutchinson M.I."/>
            <person name="Powell A.J."/>
            <person name="Barry K."/>
            <person name="Miller A.N."/>
            <person name="Grigoriev I.V."/>
            <person name="Debuchy R."/>
            <person name="Gladieux P."/>
            <person name="Hiltunen Thoren M."/>
            <person name="Johannesson H."/>
        </authorList>
    </citation>
    <scope>NUCLEOTIDE SEQUENCE</scope>
    <source>
        <strain evidence="1">CBS 123565</strain>
    </source>
</reference>
<gene>
    <name evidence="1" type="ORF">BT67DRAFT_262916</name>
</gene>
<dbReference type="AlphaFoldDB" id="A0AAN6ZFK3"/>
<proteinExistence type="predicted"/>
<reference evidence="1" key="2">
    <citation type="submission" date="2023-05" db="EMBL/GenBank/DDBJ databases">
        <authorList>
            <consortium name="Lawrence Berkeley National Laboratory"/>
            <person name="Steindorff A."/>
            <person name="Hensen N."/>
            <person name="Bonometti L."/>
            <person name="Westerberg I."/>
            <person name="Brannstrom I.O."/>
            <person name="Guillou S."/>
            <person name="Cros-Aarteil S."/>
            <person name="Calhoun S."/>
            <person name="Haridas S."/>
            <person name="Kuo A."/>
            <person name="Mondo S."/>
            <person name="Pangilinan J."/>
            <person name="Riley R."/>
            <person name="Labutti K."/>
            <person name="Andreopoulos B."/>
            <person name="Lipzen A."/>
            <person name="Chen C."/>
            <person name="Yanf M."/>
            <person name="Daum C."/>
            <person name="Ng V."/>
            <person name="Clum A."/>
            <person name="Ohm R."/>
            <person name="Martin F."/>
            <person name="Silar P."/>
            <person name="Natvig D."/>
            <person name="Lalanne C."/>
            <person name="Gautier V."/>
            <person name="Ament-Velasquez S.L."/>
            <person name="Kruys A."/>
            <person name="Hutchinson M.I."/>
            <person name="Powell A.J."/>
            <person name="Barry K."/>
            <person name="Miller A.N."/>
            <person name="Grigoriev I.V."/>
            <person name="Debuchy R."/>
            <person name="Gladieux P."/>
            <person name="Thoren M.H."/>
            <person name="Johannesson H."/>
        </authorList>
    </citation>
    <scope>NUCLEOTIDE SEQUENCE</scope>
    <source>
        <strain evidence="1">CBS 123565</strain>
    </source>
</reference>